<dbReference type="KEGG" id="yli:2908506"/>
<gene>
    <name evidence="3" type="ORF">YALI1_F10110g</name>
</gene>
<dbReference type="VEuPathDB" id="FungiDB:YALI0_F06820g"/>
<reference evidence="3 4" key="1">
    <citation type="journal article" date="2016" name="PLoS ONE">
        <title>Sequence Assembly of Yarrowia lipolytica Strain W29/CLIB89 Shows Transposable Element Diversity.</title>
        <authorList>
            <person name="Magnan C."/>
            <person name="Yu J."/>
            <person name="Chang I."/>
            <person name="Jahn E."/>
            <person name="Kanomata Y."/>
            <person name="Wu J."/>
            <person name="Zeller M."/>
            <person name="Oakes M."/>
            <person name="Baldi P."/>
            <person name="Sandmeyer S."/>
        </authorList>
    </citation>
    <scope>NUCLEOTIDE SEQUENCE [LARGE SCALE GENOMIC DNA]</scope>
    <source>
        <strain evidence="4">CLIB89(W29)</strain>
    </source>
</reference>
<dbReference type="Proteomes" id="UP000182444">
    <property type="component" value="Chromosome 1F"/>
</dbReference>
<dbReference type="InterPro" id="IPR036477">
    <property type="entry name" value="Formyl_transf_N_sf"/>
</dbReference>
<dbReference type="OMA" id="IHARIDW"/>
<dbReference type="PANTHER" id="PTHR11138:SF5">
    <property type="entry name" value="METHIONYL-TRNA FORMYLTRANSFERASE, MITOCHONDRIAL"/>
    <property type="match status" value="1"/>
</dbReference>
<dbReference type="GO" id="GO:0004479">
    <property type="term" value="F:methionyl-tRNA formyltransferase activity"/>
    <property type="evidence" value="ECO:0007669"/>
    <property type="project" value="UniProtKB-EC"/>
</dbReference>
<evidence type="ECO:0000256" key="1">
    <source>
        <dbReference type="ARBA" id="ARBA00012261"/>
    </source>
</evidence>
<evidence type="ECO:0000313" key="4">
    <source>
        <dbReference type="Proteomes" id="UP000182444"/>
    </source>
</evidence>
<dbReference type="SUPFAM" id="SSF53328">
    <property type="entry name" value="Formyltransferase"/>
    <property type="match status" value="1"/>
</dbReference>
<dbReference type="CDD" id="cd08646">
    <property type="entry name" value="FMT_core_Met-tRNA-FMT_N"/>
    <property type="match status" value="1"/>
</dbReference>
<dbReference type="PANTHER" id="PTHR11138">
    <property type="entry name" value="METHIONYL-TRNA FORMYLTRANSFERASE"/>
    <property type="match status" value="1"/>
</dbReference>
<accession>A0A1D8NMD1</accession>
<dbReference type="Gene3D" id="3.40.50.12230">
    <property type="match status" value="1"/>
</dbReference>
<proteinExistence type="predicted"/>
<name>A0A1D8NMD1_YARLL</name>
<dbReference type="EC" id="2.1.2.9" evidence="1"/>
<dbReference type="RefSeq" id="XP_505097.1">
    <property type="nucleotide sequence ID" value="XM_505097.3"/>
</dbReference>
<evidence type="ECO:0000259" key="2">
    <source>
        <dbReference type="Pfam" id="PF00551"/>
    </source>
</evidence>
<dbReference type="GeneID" id="2908506"/>
<protein>
    <recommendedName>
        <fullName evidence="1">methionyl-tRNA formyltransferase</fullName>
        <ecNumber evidence="1">2.1.2.9</ecNumber>
    </recommendedName>
</protein>
<organism evidence="3 4">
    <name type="scientific">Yarrowia lipolytica</name>
    <name type="common">Candida lipolytica</name>
    <dbReference type="NCBI Taxonomy" id="4952"/>
    <lineage>
        <taxon>Eukaryota</taxon>
        <taxon>Fungi</taxon>
        <taxon>Dikarya</taxon>
        <taxon>Ascomycota</taxon>
        <taxon>Saccharomycotina</taxon>
        <taxon>Dipodascomycetes</taxon>
        <taxon>Dipodascales</taxon>
        <taxon>Dipodascales incertae sedis</taxon>
        <taxon>Yarrowia</taxon>
    </lineage>
</organism>
<dbReference type="AlphaFoldDB" id="A0A1D8NMD1"/>
<dbReference type="Pfam" id="PF00551">
    <property type="entry name" value="Formyl_trans_N"/>
    <property type="match status" value="1"/>
</dbReference>
<dbReference type="EMBL" id="CP017558">
    <property type="protein sequence ID" value="AOW06778.1"/>
    <property type="molecule type" value="Genomic_DNA"/>
</dbReference>
<dbReference type="InterPro" id="IPR002376">
    <property type="entry name" value="Formyl_transf_N"/>
</dbReference>
<feature type="domain" description="Formyl transferase N-terminal" evidence="2">
    <location>
        <begin position="34"/>
        <end position="216"/>
    </location>
</feature>
<dbReference type="OrthoDB" id="10268103at2759"/>
<dbReference type="InterPro" id="IPR041711">
    <property type="entry name" value="Met-tRNA-FMT_N"/>
</dbReference>
<dbReference type="GO" id="GO:0005739">
    <property type="term" value="C:mitochondrion"/>
    <property type="evidence" value="ECO:0007669"/>
    <property type="project" value="EnsemblFungi"/>
</dbReference>
<dbReference type="eggNOG" id="KOG3082">
    <property type="taxonomic scope" value="Eukaryota"/>
</dbReference>
<sequence>MMKTWALRARAVRATWSGLSRTFGTSAPCDEALKIAYFGSDKFSIKSLQAVLQLQKEDPSAIESVTVVTKPPKRAGRGLKELKDVPITDFAVENGLTVLRADNKTEINALPNDFSLVVAVSYGGLIPQQFLANTKYGGLNVHPSFLPQYHGPAPIHHALLNGDKTTGVTVQTLHPTKFDRGRVVAISEKVPITRDSTFESLRDTLADTGAELLYSTIKDRNFTDSSYEVKSGCPDVYAGHVTSKMRAIDWSVDTADKLERYCNTLGSLYTHKLFEERKQVKAEFQEKLLRVLLSELKKVDGIEAFGAPGTHKLVDRTVLINTVDGVVSCPTLQVEFQAVEDADKFEKRCVGSKKKRAKSEEFQNGE</sequence>
<evidence type="ECO:0000313" key="3">
    <source>
        <dbReference type="EMBL" id="AOW06778.1"/>
    </source>
</evidence>
<dbReference type="VEuPathDB" id="FungiDB:YALI1_F10110g"/>